<keyword evidence="1" id="KW-0812">Transmembrane</keyword>
<dbReference type="EMBL" id="JAAKFY010000017">
    <property type="protein sequence ID" value="KAF3844014.1"/>
    <property type="molecule type" value="Genomic_DNA"/>
</dbReference>
<feature type="transmembrane region" description="Helical" evidence="1">
    <location>
        <begin position="49"/>
        <end position="69"/>
    </location>
</feature>
<keyword evidence="1" id="KW-0472">Membrane</keyword>
<proteinExistence type="predicted"/>
<accession>A0A7J5Y3J2</accession>
<comment type="caution">
    <text evidence="2">The sequence shown here is derived from an EMBL/GenBank/DDBJ whole genome shotgun (WGS) entry which is preliminary data.</text>
</comment>
<name>A0A7J5Y3J2_DISMA</name>
<keyword evidence="3" id="KW-1185">Reference proteome</keyword>
<keyword evidence="1" id="KW-1133">Transmembrane helix</keyword>
<gene>
    <name evidence="2" type="ORF">F7725_016062</name>
</gene>
<protein>
    <submittedName>
        <fullName evidence="2">Uncharacterized protein</fullName>
    </submittedName>
</protein>
<organism evidence="2 3">
    <name type="scientific">Dissostichus mawsoni</name>
    <name type="common">Antarctic cod</name>
    <dbReference type="NCBI Taxonomy" id="36200"/>
    <lineage>
        <taxon>Eukaryota</taxon>
        <taxon>Metazoa</taxon>
        <taxon>Chordata</taxon>
        <taxon>Craniata</taxon>
        <taxon>Vertebrata</taxon>
        <taxon>Euteleostomi</taxon>
        <taxon>Actinopterygii</taxon>
        <taxon>Neopterygii</taxon>
        <taxon>Teleostei</taxon>
        <taxon>Neoteleostei</taxon>
        <taxon>Acanthomorphata</taxon>
        <taxon>Eupercaria</taxon>
        <taxon>Perciformes</taxon>
        <taxon>Notothenioidei</taxon>
        <taxon>Nototheniidae</taxon>
        <taxon>Dissostichus</taxon>
    </lineage>
</organism>
<dbReference type="AlphaFoldDB" id="A0A7J5Y3J2"/>
<reference evidence="2 3" key="1">
    <citation type="submission" date="2020-03" db="EMBL/GenBank/DDBJ databases">
        <title>Dissostichus mawsoni Genome sequencing and assembly.</title>
        <authorList>
            <person name="Park H."/>
        </authorList>
    </citation>
    <scope>NUCLEOTIDE SEQUENCE [LARGE SCALE GENOMIC DNA]</scope>
    <source>
        <strain evidence="2">DM0001</strain>
        <tissue evidence="2">Muscle</tissue>
    </source>
</reference>
<dbReference type="OrthoDB" id="10499631at2759"/>
<evidence type="ECO:0000256" key="1">
    <source>
        <dbReference type="SAM" id="Phobius"/>
    </source>
</evidence>
<dbReference type="Proteomes" id="UP000518266">
    <property type="component" value="Unassembled WGS sequence"/>
</dbReference>
<evidence type="ECO:0000313" key="3">
    <source>
        <dbReference type="Proteomes" id="UP000518266"/>
    </source>
</evidence>
<sequence>MWWSDPVLRNVLHVQISGIVTHLLYRVHPWGRCCGPAAVTRGQSYSVTLSYLVCLLGGGAVFLGVLVGFEQQVDQAGDGSSVPQRGLVLWAQGQYLDDGPVVGLVEQLDDGGDAVVLPHGVLRHLRLLVAQGADGRLDHILLLSGAQNGVDQRLDAVALGDLSLVVGVVACEVGQDACGAERFLSVHRQFCIRRWLEPWRQQLQTVRGDGQELGVALLQQGNHLLQAVGQTDGHLGSFLVQQQVVQRGDGVEEHRLHGRAEGGKQRG</sequence>
<evidence type="ECO:0000313" key="2">
    <source>
        <dbReference type="EMBL" id="KAF3844014.1"/>
    </source>
</evidence>